<dbReference type="Gene3D" id="3.20.20.450">
    <property type="entry name" value="EAL domain"/>
    <property type="match status" value="1"/>
</dbReference>
<dbReference type="InterPro" id="IPR052155">
    <property type="entry name" value="Biofilm_reg_signaling"/>
</dbReference>
<dbReference type="Pfam" id="PF00563">
    <property type="entry name" value="EAL"/>
    <property type="match status" value="1"/>
</dbReference>
<keyword evidence="2" id="KW-1133">Transmembrane helix</keyword>
<gene>
    <name evidence="6" type="ORF">GRF63_07290</name>
</gene>
<dbReference type="InterPro" id="IPR000700">
    <property type="entry name" value="PAS-assoc_C"/>
</dbReference>
<dbReference type="Gene3D" id="3.30.450.20">
    <property type="entry name" value="PAS domain"/>
    <property type="match status" value="1"/>
</dbReference>
<dbReference type="InterPro" id="IPR000160">
    <property type="entry name" value="GGDEF_dom"/>
</dbReference>
<dbReference type="SUPFAM" id="SSF141868">
    <property type="entry name" value="EAL domain-like"/>
    <property type="match status" value="1"/>
</dbReference>
<protein>
    <submittedName>
        <fullName evidence="6">EAL domain-containing protein</fullName>
    </submittedName>
</protein>
<sequence>MSLSGWANRPRVRDSLMLDLIRHDIPERDTQWWAQCKLNHTKAFPYLQYDIVRTVLGVAVLSQFLPLLYLIAVAVMGGAITMRQAFIERRIAAKTHSSTQNYRALQTLVLVRAITWSVPIGLALTYAPEELVLLLVSAGIVITFIDALCMIAMPKRALIAATIQAAAMALALISRGGWPHILAAIPIVAGLFFLHWALFNLHYMFATRRLRTRTLRQANDTIQLLLNHYDEDGSDWLFECDNDGRILRPNHRFCAAARCLPEELEGMKLSQLFSDSTQRDELREISKRKAAFRNHVLPLEIEGEQLWWSISARPIYHSDGEMECWRGFIADVTRTRQAEEKVTYMAHYDVLTNLPNRNLFATTLKRSFARREGEEISAVLYIDLDHFKAVNDNYGHETGDRVLAEASRRIESAVDPRAIVARLGGDEFAVLLDQIADRGAALKTAEAIVTAMDKPIVIDGQEMPIGASVGIAFAPDNGTDGEDVLRAADLALYDAKARGRRGASVFDPAMQTEVQERRAMELDLRVALSRRELELHYQPLLDLQSGEVAGYEALLRWYHPTRGQVSPTDFIAIAEATGQIVEIGAWVIRQALQECANWPEHLSVSVNLSPAQMRSGELTGTIVNALAASGVAPHRLELEITENLLMMDSKENIALLHKLRELGVQIALDDFGTGYSSLNYLRSFPFDKIKIDRCFVNDIANRDDSDAIVDAVVGLAGKLNMRTTAEGVENAEQLERLRQTGCTQVQGFLFSRAVPASELGHPRADMDGGPPTPIACVGESALTQAQPEMKQPDRKRSGKAA</sequence>
<evidence type="ECO:0000256" key="2">
    <source>
        <dbReference type="SAM" id="Phobius"/>
    </source>
</evidence>
<dbReference type="PROSITE" id="PS50113">
    <property type="entry name" value="PAC"/>
    <property type="match status" value="1"/>
</dbReference>
<evidence type="ECO:0000259" key="5">
    <source>
        <dbReference type="PROSITE" id="PS50887"/>
    </source>
</evidence>
<dbReference type="Pfam" id="PF00990">
    <property type="entry name" value="GGDEF"/>
    <property type="match status" value="1"/>
</dbReference>
<keyword evidence="2" id="KW-0812">Transmembrane</keyword>
<evidence type="ECO:0000256" key="1">
    <source>
        <dbReference type="SAM" id="MobiDB-lite"/>
    </source>
</evidence>
<evidence type="ECO:0000259" key="3">
    <source>
        <dbReference type="PROSITE" id="PS50113"/>
    </source>
</evidence>
<dbReference type="PROSITE" id="PS50887">
    <property type="entry name" value="GGDEF"/>
    <property type="match status" value="1"/>
</dbReference>
<comment type="caution">
    <text evidence="6">The sequence shown here is derived from an EMBL/GenBank/DDBJ whole genome shotgun (WGS) entry which is preliminary data.</text>
</comment>
<dbReference type="NCBIfam" id="TIGR00229">
    <property type="entry name" value="sensory_box"/>
    <property type="match status" value="1"/>
</dbReference>
<dbReference type="InterPro" id="IPR043128">
    <property type="entry name" value="Rev_trsase/Diguanyl_cyclase"/>
</dbReference>
<reference evidence="6 7" key="1">
    <citation type="submission" date="2019-12" db="EMBL/GenBank/DDBJ databases">
        <authorList>
            <person name="Lee S.D."/>
        </authorList>
    </citation>
    <scope>NUCLEOTIDE SEQUENCE [LARGE SCALE GENOMIC DNA]</scope>
    <source>
        <strain evidence="6 7">GH3-10</strain>
    </source>
</reference>
<organism evidence="6 7">
    <name type="scientific">Aurantiacibacter rhizosphaerae</name>
    <dbReference type="NCBI Taxonomy" id="2691582"/>
    <lineage>
        <taxon>Bacteria</taxon>
        <taxon>Pseudomonadati</taxon>
        <taxon>Pseudomonadota</taxon>
        <taxon>Alphaproteobacteria</taxon>
        <taxon>Sphingomonadales</taxon>
        <taxon>Erythrobacteraceae</taxon>
        <taxon>Aurantiacibacter</taxon>
    </lineage>
</organism>
<dbReference type="Gene3D" id="3.30.70.270">
    <property type="match status" value="1"/>
</dbReference>
<feature type="domain" description="EAL" evidence="4">
    <location>
        <begin position="517"/>
        <end position="767"/>
    </location>
</feature>
<keyword evidence="7" id="KW-1185">Reference proteome</keyword>
<proteinExistence type="predicted"/>
<dbReference type="InterPro" id="IPR001633">
    <property type="entry name" value="EAL_dom"/>
</dbReference>
<feature type="transmembrane region" description="Helical" evidence="2">
    <location>
        <begin position="67"/>
        <end position="86"/>
    </location>
</feature>
<dbReference type="NCBIfam" id="TIGR00254">
    <property type="entry name" value="GGDEF"/>
    <property type="match status" value="1"/>
</dbReference>
<evidence type="ECO:0000259" key="4">
    <source>
        <dbReference type="PROSITE" id="PS50883"/>
    </source>
</evidence>
<dbReference type="CDD" id="cd01948">
    <property type="entry name" value="EAL"/>
    <property type="match status" value="1"/>
</dbReference>
<accession>A0A844XCJ5</accession>
<dbReference type="SMART" id="SM00267">
    <property type="entry name" value="GGDEF"/>
    <property type="match status" value="1"/>
</dbReference>
<name>A0A844XCJ5_9SPHN</name>
<dbReference type="PROSITE" id="PS50883">
    <property type="entry name" value="EAL"/>
    <property type="match status" value="1"/>
</dbReference>
<dbReference type="InterPro" id="IPR013656">
    <property type="entry name" value="PAS_4"/>
</dbReference>
<dbReference type="InterPro" id="IPR029787">
    <property type="entry name" value="Nucleotide_cyclase"/>
</dbReference>
<feature type="region of interest" description="Disordered" evidence="1">
    <location>
        <begin position="764"/>
        <end position="801"/>
    </location>
</feature>
<feature type="domain" description="PAC" evidence="3">
    <location>
        <begin position="290"/>
        <end position="344"/>
    </location>
</feature>
<dbReference type="SUPFAM" id="SSF55785">
    <property type="entry name" value="PYP-like sensor domain (PAS domain)"/>
    <property type="match status" value="1"/>
</dbReference>
<dbReference type="AlphaFoldDB" id="A0A844XCJ5"/>
<feature type="domain" description="GGDEF" evidence="5">
    <location>
        <begin position="375"/>
        <end position="508"/>
    </location>
</feature>
<dbReference type="PANTHER" id="PTHR44757:SF2">
    <property type="entry name" value="BIOFILM ARCHITECTURE MAINTENANCE PROTEIN MBAA"/>
    <property type="match status" value="1"/>
</dbReference>
<dbReference type="Proteomes" id="UP000461409">
    <property type="component" value="Unassembled WGS sequence"/>
</dbReference>
<dbReference type="CDD" id="cd00130">
    <property type="entry name" value="PAS"/>
    <property type="match status" value="1"/>
</dbReference>
<dbReference type="SMART" id="SM00052">
    <property type="entry name" value="EAL"/>
    <property type="match status" value="1"/>
</dbReference>
<dbReference type="PANTHER" id="PTHR44757">
    <property type="entry name" value="DIGUANYLATE CYCLASE DGCP"/>
    <property type="match status" value="1"/>
</dbReference>
<feature type="transmembrane region" description="Helical" evidence="2">
    <location>
        <begin position="107"/>
        <end position="126"/>
    </location>
</feature>
<dbReference type="SUPFAM" id="SSF55073">
    <property type="entry name" value="Nucleotide cyclase"/>
    <property type="match status" value="1"/>
</dbReference>
<evidence type="ECO:0000313" key="6">
    <source>
        <dbReference type="EMBL" id="MWV27706.1"/>
    </source>
</evidence>
<keyword evidence="2" id="KW-0472">Membrane</keyword>
<feature type="transmembrane region" description="Helical" evidence="2">
    <location>
        <begin position="132"/>
        <end position="151"/>
    </location>
</feature>
<reference evidence="6 7" key="2">
    <citation type="submission" date="2020-02" db="EMBL/GenBank/DDBJ databases">
        <title>Erythrobacter dongmakensis sp. nov., isolated from a tidal mudflat.</title>
        <authorList>
            <person name="Kim I.S."/>
        </authorList>
    </citation>
    <scope>NUCLEOTIDE SEQUENCE [LARGE SCALE GENOMIC DNA]</scope>
    <source>
        <strain evidence="6 7">GH3-10</strain>
    </source>
</reference>
<feature type="transmembrane region" description="Helical" evidence="2">
    <location>
        <begin position="184"/>
        <end position="206"/>
    </location>
</feature>
<dbReference type="InterPro" id="IPR035965">
    <property type="entry name" value="PAS-like_dom_sf"/>
</dbReference>
<dbReference type="InterPro" id="IPR035919">
    <property type="entry name" value="EAL_sf"/>
</dbReference>
<evidence type="ECO:0000313" key="7">
    <source>
        <dbReference type="Proteomes" id="UP000461409"/>
    </source>
</evidence>
<dbReference type="EMBL" id="WUBR01000001">
    <property type="protein sequence ID" value="MWV27706.1"/>
    <property type="molecule type" value="Genomic_DNA"/>
</dbReference>
<dbReference type="CDD" id="cd01949">
    <property type="entry name" value="GGDEF"/>
    <property type="match status" value="1"/>
</dbReference>
<dbReference type="InterPro" id="IPR000014">
    <property type="entry name" value="PAS"/>
</dbReference>
<dbReference type="Pfam" id="PF08448">
    <property type="entry name" value="PAS_4"/>
    <property type="match status" value="1"/>
</dbReference>